<evidence type="ECO:0000313" key="16">
    <source>
        <dbReference type="Proteomes" id="UP000678393"/>
    </source>
</evidence>
<feature type="region of interest" description="Disordered" evidence="13">
    <location>
        <begin position="73"/>
        <end position="115"/>
    </location>
</feature>
<evidence type="ECO:0000256" key="4">
    <source>
        <dbReference type="ARBA" id="ARBA00022692"/>
    </source>
</evidence>
<organism evidence="15 16">
    <name type="scientific">Candidula unifasciata</name>
    <dbReference type="NCBI Taxonomy" id="100452"/>
    <lineage>
        <taxon>Eukaryota</taxon>
        <taxon>Metazoa</taxon>
        <taxon>Spiralia</taxon>
        <taxon>Lophotrochozoa</taxon>
        <taxon>Mollusca</taxon>
        <taxon>Gastropoda</taxon>
        <taxon>Heterobranchia</taxon>
        <taxon>Euthyneura</taxon>
        <taxon>Panpulmonata</taxon>
        <taxon>Eupulmonata</taxon>
        <taxon>Stylommatophora</taxon>
        <taxon>Helicina</taxon>
        <taxon>Helicoidea</taxon>
        <taxon>Geomitridae</taxon>
        <taxon>Candidula</taxon>
    </lineage>
</organism>
<feature type="region of interest" description="Disordered" evidence="13">
    <location>
        <begin position="382"/>
        <end position="406"/>
    </location>
</feature>
<name>A0A8S3Z515_9EUPU</name>
<comment type="subcellular location">
    <subcellularLocation>
        <location evidence="1 12">Mitochondrion inner membrane</location>
        <topology evidence="1 12">Single-pass membrane protein</topology>
    </subcellularLocation>
</comment>
<dbReference type="InterPro" id="IPR050365">
    <property type="entry name" value="TIM50"/>
</dbReference>
<keyword evidence="10 12" id="KW-0496">Mitochondrion</keyword>
<dbReference type="PANTHER" id="PTHR12210">
    <property type="entry name" value="DULLARD PROTEIN PHOSPHATASE"/>
    <property type="match status" value="1"/>
</dbReference>
<proteinExistence type="inferred from homology"/>
<dbReference type="Pfam" id="PF03031">
    <property type="entry name" value="NIF"/>
    <property type="match status" value="1"/>
</dbReference>
<keyword evidence="11 12" id="KW-0472">Membrane</keyword>
<evidence type="ECO:0000256" key="8">
    <source>
        <dbReference type="ARBA" id="ARBA00022989"/>
    </source>
</evidence>
<evidence type="ECO:0000256" key="11">
    <source>
        <dbReference type="ARBA" id="ARBA00023136"/>
    </source>
</evidence>
<comment type="similarity">
    <text evidence="2 12">Belongs to the TIM50 family.</text>
</comment>
<keyword evidence="3 12" id="KW-0813">Transport</keyword>
<dbReference type="FunFam" id="3.40.50.1000:FF:000019">
    <property type="entry name" value="Mitochondrial import inner membrane translocase subunit TIM50"/>
    <property type="match status" value="1"/>
</dbReference>
<evidence type="ECO:0000313" key="15">
    <source>
        <dbReference type="EMBL" id="CAG5124574.1"/>
    </source>
</evidence>
<dbReference type="Proteomes" id="UP000678393">
    <property type="component" value="Unassembled WGS sequence"/>
</dbReference>
<dbReference type="EMBL" id="CAJHNH020001813">
    <property type="protein sequence ID" value="CAG5124574.1"/>
    <property type="molecule type" value="Genomic_DNA"/>
</dbReference>
<keyword evidence="16" id="KW-1185">Reference proteome</keyword>
<evidence type="ECO:0000256" key="1">
    <source>
        <dbReference type="ARBA" id="ARBA00004434"/>
    </source>
</evidence>
<feature type="transmembrane region" description="Helical" evidence="12">
    <location>
        <begin position="125"/>
        <end position="147"/>
    </location>
</feature>
<dbReference type="GO" id="GO:0015031">
    <property type="term" value="P:protein transport"/>
    <property type="evidence" value="ECO:0007669"/>
    <property type="project" value="UniProtKB-KW"/>
</dbReference>
<dbReference type="SMART" id="SM00577">
    <property type="entry name" value="CPDc"/>
    <property type="match status" value="1"/>
</dbReference>
<evidence type="ECO:0000256" key="12">
    <source>
        <dbReference type="RuleBase" id="RU365079"/>
    </source>
</evidence>
<keyword evidence="7 12" id="KW-0809">Transit peptide</keyword>
<dbReference type="PROSITE" id="PS50969">
    <property type="entry name" value="FCP1"/>
    <property type="match status" value="1"/>
</dbReference>
<dbReference type="SUPFAM" id="SSF56784">
    <property type="entry name" value="HAD-like"/>
    <property type="match status" value="1"/>
</dbReference>
<feature type="compositionally biased region" description="Basic and acidic residues" evidence="13">
    <location>
        <begin position="382"/>
        <end position="395"/>
    </location>
</feature>
<dbReference type="Gene3D" id="3.40.50.1000">
    <property type="entry name" value="HAD superfamily/HAD-like"/>
    <property type="match status" value="1"/>
</dbReference>
<dbReference type="InterPro" id="IPR036412">
    <property type="entry name" value="HAD-like_sf"/>
</dbReference>
<evidence type="ECO:0000259" key="14">
    <source>
        <dbReference type="PROSITE" id="PS50969"/>
    </source>
</evidence>
<comment type="subunit">
    <text evidence="12">Component of the TIM23 complex.</text>
</comment>
<evidence type="ECO:0000256" key="6">
    <source>
        <dbReference type="ARBA" id="ARBA00022927"/>
    </source>
</evidence>
<keyword evidence="4 12" id="KW-0812">Transmembrane</keyword>
<sequence length="406" mass="46812">MATFSIVMRCLSRGQRQCSLRLRTCSRALSNIHIKKGFYQVQICTFSYQKDYVRLFSSTSRLLESQTQQTPVLSPLLQTQRSSDDSISKLGSADDGKKDDPGSDDKSNPDKQKDSWWRGKNSWRLGLIFIGGVLTAWGVGLVSIWGAPQLDPDGKEIQDEFSEMPSVLAYLRRTWKEMNIFKQKIQDPSREKLLPDPLKYPYIQPPYTLVIELTGVLIHPDWTYNTGWRFKKRPGIDYFLQQIGPPLYEVVIYSSESGLTADPLVNHLDPQGYIMYRLYRDATRYMDGHHVKDLSCLNRDMSKIIMLDCNPESVKLQPQNSLVLKRWTGDDNDRTLIDLAHFLKTIAASGVDDIRAVIEYYSQFDDPLSAFKENQRKLQEEEETRAKLAQEESKKKSWLSGFTNRR</sequence>
<keyword evidence="5" id="KW-0999">Mitochondrion inner membrane</keyword>
<reference evidence="15" key="1">
    <citation type="submission" date="2021-04" db="EMBL/GenBank/DDBJ databases">
        <authorList>
            <consortium name="Molecular Ecology Group"/>
        </authorList>
    </citation>
    <scope>NUCLEOTIDE SEQUENCE</scope>
</reference>
<evidence type="ECO:0000256" key="5">
    <source>
        <dbReference type="ARBA" id="ARBA00022792"/>
    </source>
</evidence>
<gene>
    <name evidence="15" type="ORF">CUNI_LOCUS10132</name>
</gene>
<accession>A0A8S3Z515</accession>
<evidence type="ECO:0000256" key="3">
    <source>
        <dbReference type="ARBA" id="ARBA00022448"/>
    </source>
</evidence>
<evidence type="ECO:0000256" key="7">
    <source>
        <dbReference type="ARBA" id="ARBA00022946"/>
    </source>
</evidence>
<evidence type="ECO:0000256" key="10">
    <source>
        <dbReference type="ARBA" id="ARBA00023128"/>
    </source>
</evidence>
<evidence type="ECO:0000256" key="9">
    <source>
        <dbReference type="ARBA" id="ARBA00023010"/>
    </source>
</evidence>
<protein>
    <recommendedName>
        <fullName evidence="12">Mitochondrial import inner membrane translocase subunit TIM50</fullName>
    </recommendedName>
</protein>
<evidence type="ECO:0000256" key="13">
    <source>
        <dbReference type="SAM" id="MobiDB-lite"/>
    </source>
</evidence>
<feature type="compositionally biased region" description="Basic and acidic residues" evidence="13">
    <location>
        <begin position="82"/>
        <end position="115"/>
    </location>
</feature>
<keyword evidence="8 12" id="KW-1133">Transmembrane helix</keyword>
<dbReference type="AlphaFoldDB" id="A0A8S3Z515"/>
<comment type="function">
    <text evidence="12">Essential component of the TIM23 complex, a complex that mediates the translocation of transit peptide-containing proteins across the mitochondrial inner membrane.</text>
</comment>
<feature type="domain" description="FCP1 homology" evidence="14">
    <location>
        <begin position="202"/>
        <end position="346"/>
    </location>
</feature>
<keyword evidence="6 12" id="KW-0653">Protein transport</keyword>
<comment type="caution">
    <text evidence="15">The sequence shown here is derived from an EMBL/GenBank/DDBJ whole genome shotgun (WGS) entry which is preliminary data.</text>
</comment>
<dbReference type="InterPro" id="IPR004274">
    <property type="entry name" value="FCP1_dom"/>
</dbReference>
<keyword evidence="9 12" id="KW-0811">Translocation</keyword>
<dbReference type="OrthoDB" id="287041at2759"/>
<evidence type="ECO:0000256" key="2">
    <source>
        <dbReference type="ARBA" id="ARBA00006344"/>
    </source>
</evidence>
<dbReference type="GO" id="GO:0005744">
    <property type="term" value="C:TIM23 mitochondrial import inner membrane translocase complex"/>
    <property type="evidence" value="ECO:0007669"/>
    <property type="project" value="UniProtKB-UniRule"/>
</dbReference>
<dbReference type="InterPro" id="IPR023214">
    <property type="entry name" value="HAD_sf"/>
</dbReference>
<dbReference type="CDD" id="cd07521">
    <property type="entry name" value="HAD_FCP1-like"/>
    <property type="match status" value="1"/>
</dbReference>